<keyword evidence="1" id="KW-0805">Transcription regulation</keyword>
<accession>A0ABU7RKV8</accession>
<dbReference type="PANTHER" id="PTHR30055:SF234">
    <property type="entry name" value="HTH-TYPE TRANSCRIPTIONAL REGULATOR BETI"/>
    <property type="match status" value="1"/>
</dbReference>
<dbReference type="InterPro" id="IPR023772">
    <property type="entry name" value="DNA-bd_HTH_TetR-type_CS"/>
</dbReference>
<proteinExistence type="predicted"/>
<dbReference type="InterPro" id="IPR009057">
    <property type="entry name" value="Homeodomain-like_sf"/>
</dbReference>
<name>A0ABU7RKV8_9ACTN</name>
<evidence type="ECO:0000259" key="5">
    <source>
        <dbReference type="PROSITE" id="PS50977"/>
    </source>
</evidence>
<organism evidence="6 7">
    <name type="scientific">Plantactinospora sonchi</name>
    <dbReference type="NCBI Taxonomy" id="1544735"/>
    <lineage>
        <taxon>Bacteria</taxon>
        <taxon>Bacillati</taxon>
        <taxon>Actinomycetota</taxon>
        <taxon>Actinomycetes</taxon>
        <taxon>Micromonosporales</taxon>
        <taxon>Micromonosporaceae</taxon>
        <taxon>Plantactinospora</taxon>
    </lineage>
</organism>
<evidence type="ECO:0000313" key="6">
    <source>
        <dbReference type="EMBL" id="MEE6257129.1"/>
    </source>
</evidence>
<dbReference type="Pfam" id="PF00440">
    <property type="entry name" value="TetR_N"/>
    <property type="match status" value="1"/>
</dbReference>
<evidence type="ECO:0000256" key="1">
    <source>
        <dbReference type="ARBA" id="ARBA00023015"/>
    </source>
</evidence>
<dbReference type="SUPFAM" id="SSF46689">
    <property type="entry name" value="Homeodomain-like"/>
    <property type="match status" value="1"/>
</dbReference>
<evidence type="ECO:0000256" key="3">
    <source>
        <dbReference type="ARBA" id="ARBA00023163"/>
    </source>
</evidence>
<dbReference type="PROSITE" id="PS50977">
    <property type="entry name" value="HTH_TETR_2"/>
    <property type="match status" value="1"/>
</dbReference>
<sequence>MTGSTGDTRSRIQQVALELFTEQGYEKTSLREIAERLGVTKAALYYHFKSKDDIVDSFVADRINRLDQLIDWAARQPTDAASRRATLRRYAEEFFGNEGQSVMRFFEQNQTVVKQLSSGQMMRDRLLRVADVLAGPDPTPGDQLRATMAIFAVHGSLFALRQPEISLEQRQQLALELAFELLDRVGAPEPGRPTG</sequence>
<dbReference type="InterPro" id="IPR050109">
    <property type="entry name" value="HTH-type_TetR-like_transc_reg"/>
</dbReference>
<protein>
    <submittedName>
        <fullName evidence="6">TetR/AcrR family transcriptional regulator</fullName>
    </submittedName>
</protein>
<dbReference type="PRINTS" id="PR00455">
    <property type="entry name" value="HTHTETR"/>
</dbReference>
<dbReference type="PROSITE" id="PS01081">
    <property type="entry name" value="HTH_TETR_1"/>
    <property type="match status" value="1"/>
</dbReference>
<dbReference type="Proteomes" id="UP001332243">
    <property type="component" value="Unassembled WGS sequence"/>
</dbReference>
<evidence type="ECO:0000256" key="4">
    <source>
        <dbReference type="PROSITE-ProRule" id="PRU00335"/>
    </source>
</evidence>
<evidence type="ECO:0000256" key="2">
    <source>
        <dbReference type="ARBA" id="ARBA00023125"/>
    </source>
</evidence>
<reference evidence="6 7" key="1">
    <citation type="submission" date="2024-01" db="EMBL/GenBank/DDBJ databases">
        <title>Genome insights into Plantactinospora sonchi sp. nov.</title>
        <authorList>
            <person name="Wang L."/>
        </authorList>
    </citation>
    <scope>NUCLEOTIDE SEQUENCE [LARGE SCALE GENOMIC DNA]</scope>
    <source>
        <strain evidence="6 7">NEAU-QY2</strain>
    </source>
</reference>
<dbReference type="RefSeq" id="WP_331212218.1">
    <property type="nucleotide sequence ID" value="NZ_JAZGQK010000001.1"/>
</dbReference>
<gene>
    <name evidence="6" type="ORF">V1633_01330</name>
</gene>
<keyword evidence="3" id="KW-0804">Transcription</keyword>
<keyword evidence="7" id="KW-1185">Reference proteome</keyword>
<evidence type="ECO:0000313" key="7">
    <source>
        <dbReference type="Proteomes" id="UP001332243"/>
    </source>
</evidence>
<feature type="DNA-binding region" description="H-T-H motif" evidence="4">
    <location>
        <begin position="29"/>
        <end position="48"/>
    </location>
</feature>
<dbReference type="PANTHER" id="PTHR30055">
    <property type="entry name" value="HTH-TYPE TRANSCRIPTIONAL REGULATOR RUTR"/>
    <property type="match status" value="1"/>
</dbReference>
<keyword evidence="2 4" id="KW-0238">DNA-binding</keyword>
<dbReference type="EMBL" id="JAZGQK010000001">
    <property type="protein sequence ID" value="MEE6257129.1"/>
    <property type="molecule type" value="Genomic_DNA"/>
</dbReference>
<comment type="caution">
    <text evidence="6">The sequence shown here is derived from an EMBL/GenBank/DDBJ whole genome shotgun (WGS) entry which is preliminary data.</text>
</comment>
<dbReference type="Gene3D" id="1.10.357.10">
    <property type="entry name" value="Tetracycline Repressor, domain 2"/>
    <property type="match status" value="1"/>
</dbReference>
<feature type="domain" description="HTH tetR-type" evidence="5">
    <location>
        <begin position="6"/>
        <end position="66"/>
    </location>
</feature>
<dbReference type="InterPro" id="IPR001647">
    <property type="entry name" value="HTH_TetR"/>
</dbReference>